<sequence>MSIKYSHDIIFHETTFPGCTFFNSLPSVAGDFSSSIVPSLTTDSFSGAPAESLLDVQTPIEMDMKSPLAAPPSSPSTVIDLAEESSPPAQRPGWNIVLQPLHQKSVNDISSSISLDNIIEHKQKQTIPSFVNHIVDELNKNIPEINCPDAEFFALALPDVHQKTFLQALNLADFKQWLLAIKVEKQLLKEKGVWEVVSPPSNIHILNPMWVFKRLFDGNGNLMKHKARLCAQGFSQIAALEYSDTYAPTGAMATLWLILSLAVTHDWHIHHMDAKTAFLNSTLTEDINLRPPDGLELSPGKCY</sequence>
<comment type="caution">
    <text evidence="3">The sequence shown here is derived from an EMBL/GenBank/DDBJ whole genome shotgun (WGS) entry which is preliminary data.</text>
</comment>
<accession>A0A9Q3J6C6</accession>
<evidence type="ECO:0000313" key="4">
    <source>
        <dbReference type="Proteomes" id="UP000765509"/>
    </source>
</evidence>
<dbReference type="EMBL" id="AVOT02064872">
    <property type="protein sequence ID" value="MBW0557145.1"/>
    <property type="molecule type" value="Genomic_DNA"/>
</dbReference>
<evidence type="ECO:0000313" key="3">
    <source>
        <dbReference type="EMBL" id="MBW0557145.1"/>
    </source>
</evidence>
<feature type="domain" description="Reverse transcriptase Ty1/copia-type" evidence="2">
    <location>
        <begin position="193"/>
        <end position="303"/>
    </location>
</feature>
<evidence type="ECO:0000259" key="2">
    <source>
        <dbReference type="Pfam" id="PF07727"/>
    </source>
</evidence>
<dbReference type="InterPro" id="IPR013103">
    <property type="entry name" value="RVT_2"/>
</dbReference>
<feature type="region of interest" description="Disordered" evidence="1">
    <location>
        <begin position="65"/>
        <end position="90"/>
    </location>
</feature>
<proteinExistence type="predicted"/>
<dbReference type="AlphaFoldDB" id="A0A9Q3J6C6"/>
<gene>
    <name evidence="3" type="ORF">O181_096860</name>
</gene>
<reference evidence="3" key="1">
    <citation type="submission" date="2021-03" db="EMBL/GenBank/DDBJ databases">
        <title>Draft genome sequence of rust myrtle Austropuccinia psidii MF-1, a brazilian biotype.</title>
        <authorList>
            <person name="Quecine M.C."/>
            <person name="Pachon D.M.R."/>
            <person name="Bonatelli M.L."/>
            <person name="Correr F.H."/>
            <person name="Franceschini L.M."/>
            <person name="Leite T.F."/>
            <person name="Margarido G.R.A."/>
            <person name="Almeida C.A."/>
            <person name="Ferrarezi J.A."/>
            <person name="Labate C.A."/>
        </authorList>
    </citation>
    <scope>NUCLEOTIDE SEQUENCE</scope>
    <source>
        <strain evidence="3">MF-1</strain>
    </source>
</reference>
<evidence type="ECO:0000256" key="1">
    <source>
        <dbReference type="SAM" id="MobiDB-lite"/>
    </source>
</evidence>
<name>A0A9Q3J6C6_9BASI</name>
<dbReference type="Pfam" id="PF07727">
    <property type="entry name" value="RVT_2"/>
    <property type="match status" value="1"/>
</dbReference>
<dbReference type="OrthoDB" id="1000646at2759"/>
<organism evidence="3 4">
    <name type="scientific">Austropuccinia psidii MF-1</name>
    <dbReference type="NCBI Taxonomy" id="1389203"/>
    <lineage>
        <taxon>Eukaryota</taxon>
        <taxon>Fungi</taxon>
        <taxon>Dikarya</taxon>
        <taxon>Basidiomycota</taxon>
        <taxon>Pucciniomycotina</taxon>
        <taxon>Pucciniomycetes</taxon>
        <taxon>Pucciniales</taxon>
        <taxon>Sphaerophragmiaceae</taxon>
        <taxon>Austropuccinia</taxon>
    </lineage>
</organism>
<dbReference type="Proteomes" id="UP000765509">
    <property type="component" value="Unassembled WGS sequence"/>
</dbReference>
<protein>
    <recommendedName>
        <fullName evidence="2">Reverse transcriptase Ty1/copia-type domain-containing protein</fullName>
    </recommendedName>
</protein>
<keyword evidence="4" id="KW-1185">Reference proteome</keyword>